<keyword evidence="11" id="KW-1185">Reference proteome</keyword>
<dbReference type="Pfam" id="PF00169">
    <property type="entry name" value="PH"/>
    <property type="match status" value="1"/>
</dbReference>
<dbReference type="EMBL" id="JACVVK020000058">
    <property type="protein sequence ID" value="KAK7497442.1"/>
    <property type="molecule type" value="Genomic_DNA"/>
</dbReference>
<dbReference type="PROSITE" id="PS51113">
    <property type="entry name" value="ZF_BTK"/>
    <property type="match status" value="1"/>
</dbReference>
<dbReference type="InterPro" id="IPR000008">
    <property type="entry name" value="C2_dom"/>
</dbReference>
<sequence length="666" mass="76606">LENWFPLQKAHKDLEIQGEILLEYGVRTSEATGQSHLFVTVLEGRDLAPKDKTGYSDPYVSVTCFDETKTTSNQKKTRFPEWNETLEFLLPSDTTYNNLSVIVTVWDKDKLSSDDFMGQYDALSVRRGSRVERGKIRLKLQLLEETVLPSSCYEPIQTLFLEALDDKKHPALGPVLWRLLEQERVMELSHMAAALVRFYLAKEAVIEYLDKLIQRDLDSTDDPNTIFRGNTLGTKAVDQFMKILGVPYLQDTLHPVIERIFSERKTVELDPSRVNSVRRRHSLHRESEESFVHSSQDVIECYMNEVVESIVHSVHCCPLALRIVLRNIYLRARLKWPHETHEDTPFLAVSGFIFLRFFAPAILSPKLFSLYDVHPNRKIHRTLTLMAKMTQSMGNLVMPQGVKETWMEPLVPFMQSKLSLIRNFLEELITSNDTVLMQGKLYLCHYHSHRLFRPIVLKKCYFCLTRAMLSYSKSPEDSNEQTMVMVENICAVEPLDYGALGKSNMGQIIHKTPDDGTGIIYFQAKDVNELQGWISAIRKTCKYNSCRVDTFHPGVFKGEKWNCCRREQDWAPGCSQTYNGVVLGDWQDPLDPVLDAQIIFSQLCHSRDWLKKSQQDLRLKLSRNDDCGTGDIGEDSEALSGQLTVFSRILDVIEQLMMSHEAFKEV</sequence>
<organism evidence="10 11">
    <name type="scientific">Batillaria attramentaria</name>
    <dbReference type="NCBI Taxonomy" id="370345"/>
    <lineage>
        <taxon>Eukaryota</taxon>
        <taxon>Metazoa</taxon>
        <taxon>Spiralia</taxon>
        <taxon>Lophotrochozoa</taxon>
        <taxon>Mollusca</taxon>
        <taxon>Gastropoda</taxon>
        <taxon>Caenogastropoda</taxon>
        <taxon>Sorbeoconcha</taxon>
        <taxon>Cerithioidea</taxon>
        <taxon>Batillariidae</taxon>
        <taxon>Batillaria</taxon>
    </lineage>
</organism>
<dbReference type="PANTHER" id="PTHR10194:SF144">
    <property type="entry name" value="RASGAP-ACTIVATING-LIKE PROTEIN 1"/>
    <property type="match status" value="1"/>
</dbReference>
<dbReference type="Pfam" id="PF00616">
    <property type="entry name" value="RasGAP"/>
    <property type="match status" value="1"/>
</dbReference>
<evidence type="ECO:0000256" key="6">
    <source>
        <dbReference type="PROSITE-ProRule" id="PRU00432"/>
    </source>
</evidence>
<feature type="domain" description="PH" evidence="7">
    <location>
        <begin position="434"/>
        <end position="542"/>
    </location>
</feature>
<gene>
    <name evidence="10" type="ORF">BaRGS_00011284</name>
</gene>
<dbReference type="GO" id="GO:0008270">
    <property type="term" value="F:zinc ion binding"/>
    <property type="evidence" value="ECO:0007669"/>
    <property type="project" value="UniProtKB-KW"/>
</dbReference>
<evidence type="ECO:0000313" key="11">
    <source>
        <dbReference type="Proteomes" id="UP001519460"/>
    </source>
</evidence>
<dbReference type="InterPro" id="IPR001849">
    <property type="entry name" value="PH_domain"/>
</dbReference>
<dbReference type="SMART" id="SM00233">
    <property type="entry name" value="PH"/>
    <property type="match status" value="1"/>
</dbReference>
<evidence type="ECO:0000256" key="4">
    <source>
        <dbReference type="ARBA" id="ARBA00022771"/>
    </source>
</evidence>
<proteinExistence type="predicted"/>
<keyword evidence="2" id="KW-0479">Metal-binding</keyword>
<evidence type="ECO:0000256" key="1">
    <source>
        <dbReference type="ARBA" id="ARBA00022468"/>
    </source>
</evidence>
<evidence type="ECO:0000259" key="9">
    <source>
        <dbReference type="PROSITE" id="PS50018"/>
    </source>
</evidence>
<dbReference type="SMART" id="SM00239">
    <property type="entry name" value="C2"/>
    <property type="match status" value="1"/>
</dbReference>
<evidence type="ECO:0000259" key="8">
    <source>
        <dbReference type="PROSITE" id="PS50004"/>
    </source>
</evidence>
<keyword evidence="1" id="KW-0343">GTPase activation</keyword>
<dbReference type="SUPFAM" id="SSF48350">
    <property type="entry name" value="GTPase activation domain, GAP"/>
    <property type="match status" value="1"/>
</dbReference>
<evidence type="ECO:0000256" key="5">
    <source>
        <dbReference type="ARBA" id="ARBA00022833"/>
    </source>
</evidence>
<dbReference type="Gene3D" id="1.10.506.10">
    <property type="entry name" value="GTPase Activation - p120gap, domain 1"/>
    <property type="match status" value="1"/>
</dbReference>
<dbReference type="Pfam" id="PF00779">
    <property type="entry name" value="BTK"/>
    <property type="match status" value="1"/>
</dbReference>
<reference evidence="10 11" key="1">
    <citation type="journal article" date="2023" name="Sci. Data">
        <title>Genome assembly of the Korean intertidal mud-creeper Batillaria attramentaria.</title>
        <authorList>
            <person name="Patra A.K."/>
            <person name="Ho P.T."/>
            <person name="Jun S."/>
            <person name="Lee S.J."/>
            <person name="Kim Y."/>
            <person name="Won Y.J."/>
        </authorList>
    </citation>
    <scope>NUCLEOTIDE SEQUENCE [LARGE SCALE GENOMIC DNA]</scope>
    <source>
        <strain evidence="10">Wonlab-2016</strain>
    </source>
</reference>
<dbReference type="AlphaFoldDB" id="A0ABD0LEJ0"/>
<dbReference type="Gene3D" id="2.30.29.30">
    <property type="entry name" value="Pleckstrin-homology domain (PH domain)/Phosphotyrosine-binding domain (PTB)"/>
    <property type="match status" value="1"/>
</dbReference>
<dbReference type="SUPFAM" id="SSF49562">
    <property type="entry name" value="C2 domain (Calcium/lipid-binding domain, CaLB)"/>
    <property type="match status" value="1"/>
</dbReference>
<dbReference type="Pfam" id="PF00168">
    <property type="entry name" value="C2"/>
    <property type="match status" value="1"/>
</dbReference>
<keyword evidence="3" id="KW-0677">Repeat</keyword>
<dbReference type="PROSITE" id="PS50018">
    <property type="entry name" value="RAS_GTPASE_ACTIV_2"/>
    <property type="match status" value="1"/>
</dbReference>
<protein>
    <recommendedName>
        <fullName evidence="12">Ras GTPase-activating protein</fullName>
    </recommendedName>
</protein>
<dbReference type="InterPro" id="IPR001562">
    <property type="entry name" value="Znf_Btk_motif"/>
</dbReference>
<evidence type="ECO:0000256" key="2">
    <source>
        <dbReference type="ARBA" id="ARBA00022723"/>
    </source>
</evidence>
<feature type="domain" description="Ras-GAP" evidence="9">
    <location>
        <begin position="187"/>
        <end position="395"/>
    </location>
</feature>
<feature type="domain" description="C2" evidence="8">
    <location>
        <begin position="16"/>
        <end position="140"/>
    </location>
</feature>
<keyword evidence="4 6" id="KW-0863">Zinc-finger</keyword>
<dbReference type="GO" id="GO:0005096">
    <property type="term" value="F:GTPase activator activity"/>
    <property type="evidence" value="ECO:0007669"/>
    <property type="project" value="UniProtKB-KW"/>
</dbReference>
<accession>A0ABD0LEJ0</accession>
<keyword evidence="5" id="KW-0862">Zinc</keyword>
<dbReference type="InterPro" id="IPR008936">
    <property type="entry name" value="Rho_GTPase_activation_prot"/>
</dbReference>
<evidence type="ECO:0000256" key="3">
    <source>
        <dbReference type="ARBA" id="ARBA00022737"/>
    </source>
</evidence>
<dbReference type="PROSITE" id="PS00509">
    <property type="entry name" value="RAS_GTPASE_ACTIV_1"/>
    <property type="match status" value="1"/>
</dbReference>
<evidence type="ECO:0008006" key="12">
    <source>
        <dbReference type="Google" id="ProtNLM"/>
    </source>
</evidence>
<dbReference type="PANTHER" id="PTHR10194">
    <property type="entry name" value="RAS GTPASE-ACTIVATING PROTEINS"/>
    <property type="match status" value="1"/>
</dbReference>
<dbReference type="InterPro" id="IPR023152">
    <property type="entry name" value="RasGAP_CS"/>
</dbReference>
<dbReference type="SUPFAM" id="SSF50729">
    <property type="entry name" value="PH domain-like"/>
    <property type="match status" value="1"/>
</dbReference>
<dbReference type="InterPro" id="IPR001936">
    <property type="entry name" value="RasGAP_dom"/>
</dbReference>
<dbReference type="PROSITE" id="PS50003">
    <property type="entry name" value="PH_DOMAIN"/>
    <property type="match status" value="1"/>
</dbReference>
<dbReference type="InterPro" id="IPR011993">
    <property type="entry name" value="PH-like_dom_sf"/>
</dbReference>
<evidence type="ECO:0000259" key="7">
    <source>
        <dbReference type="PROSITE" id="PS50003"/>
    </source>
</evidence>
<dbReference type="SMART" id="SM00323">
    <property type="entry name" value="RasGAP"/>
    <property type="match status" value="1"/>
</dbReference>
<dbReference type="SMART" id="SM00107">
    <property type="entry name" value="BTK"/>
    <property type="match status" value="1"/>
</dbReference>
<evidence type="ECO:0000313" key="10">
    <source>
        <dbReference type="EMBL" id="KAK7497442.1"/>
    </source>
</evidence>
<feature type="non-terminal residue" evidence="10">
    <location>
        <position position="1"/>
    </location>
</feature>
<dbReference type="InterPro" id="IPR035892">
    <property type="entry name" value="C2_domain_sf"/>
</dbReference>
<name>A0ABD0LEJ0_9CAEN</name>
<comment type="caution">
    <text evidence="10">The sequence shown here is derived from an EMBL/GenBank/DDBJ whole genome shotgun (WGS) entry which is preliminary data.</text>
</comment>
<dbReference type="PROSITE" id="PS50004">
    <property type="entry name" value="C2"/>
    <property type="match status" value="1"/>
</dbReference>
<dbReference type="InterPro" id="IPR039360">
    <property type="entry name" value="Ras_GTPase"/>
</dbReference>
<dbReference type="Gene3D" id="2.60.40.150">
    <property type="entry name" value="C2 domain"/>
    <property type="match status" value="1"/>
</dbReference>
<dbReference type="Proteomes" id="UP001519460">
    <property type="component" value="Unassembled WGS sequence"/>
</dbReference>